<evidence type="ECO:0000256" key="2">
    <source>
        <dbReference type="ARBA" id="ARBA00021572"/>
    </source>
</evidence>
<dbReference type="OrthoDB" id="9803104at2"/>
<dbReference type="InterPro" id="IPR004360">
    <property type="entry name" value="Glyas_Fos-R_dOase_dom"/>
</dbReference>
<comment type="caution">
    <text evidence="5">The sequence shown here is derived from an EMBL/GenBank/DDBJ whole genome shotgun (WGS) entry which is preliminary data.</text>
</comment>
<dbReference type="InterPro" id="IPR037523">
    <property type="entry name" value="VOC_core"/>
</dbReference>
<evidence type="ECO:0000256" key="3">
    <source>
        <dbReference type="ARBA" id="ARBA00023251"/>
    </source>
</evidence>
<feature type="domain" description="VOC" evidence="4">
    <location>
        <begin position="4"/>
        <end position="115"/>
    </location>
</feature>
<dbReference type="InterPro" id="IPR029068">
    <property type="entry name" value="Glyas_Bleomycin-R_OHBP_Dase"/>
</dbReference>
<dbReference type="CDD" id="cd08349">
    <property type="entry name" value="BLMA_like"/>
    <property type="match status" value="1"/>
</dbReference>
<dbReference type="AlphaFoldDB" id="A0A418X3A5"/>
<keyword evidence="3" id="KW-0046">Antibiotic resistance</keyword>
<name>A0A418X3A5_9BURK</name>
<dbReference type="InterPro" id="IPR000335">
    <property type="entry name" value="Bleomycin-R"/>
</dbReference>
<comment type="similarity">
    <text evidence="1">Belongs to the bleomycin resistance protein family.</text>
</comment>
<dbReference type="PROSITE" id="PS51819">
    <property type="entry name" value="VOC"/>
    <property type="match status" value="1"/>
</dbReference>
<dbReference type="SUPFAM" id="SSF54593">
    <property type="entry name" value="Glyoxalase/Bleomycin resistance protein/Dihydroxybiphenyl dioxygenase"/>
    <property type="match status" value="1"/>
</dbReference>
<dbReference type="EMBL" id="QYUN01000002">
    <property type="protein sequence ID" value="RJG06947.1"/>
    <property type="molecule type" value="Genomic_DNA"/>
</dbReference>
<protein>
    <recommendedName>
        <fullName evidence="2">Bleomycin resistance protein</fullName>
    </recommendedName>
</protein>
<evidence type="ECO:0000256" key="1">
    <source>
        <dbReference type="ARBA" id="ARBA00011051"/>
    </source>
</evidence>
<evidence type="ECO:0000313" key="5">
    <source>
        <dbReference type="EMBL" id="RJG06947.1"/>
    </source>
</evidence>
<dbReference type="Proteomes" id="UP000285190">
    <property type="component" value="Unassembled WGS sequence"/>
</dbReference>
<gene>
    <name evidence="5" type="ORF">D3870_13915</name>
</gene>
<dbReference type="GO" id="GO:0046677">
    <property type="term" value="P:response to antibiotic"/>
    <property type="evidence" value="ECO:0007669"/>
    <property type="project" value="UniProtKB-KW"/>
</dbReference>
<dbReference type="RefSeq" id="WP_119739977.1">
    <property type="nucleotide sequence ID" value="NZ_QYUN01000002.1"/>
</dbReference>
<keyword evidence="6" id="KW-1185">Reference proteome</keyword>
<evidence type="ECO:0000313" key="6">
    <source>
        <dbReference type="Proteomes" id="UP000285190"/>
    </source>
</evidence>
<reference evidence="5 6" key="1">
    <citation type="submission" date="2018-09" db="EMBL/GenBank/DDBJ databases">
        <authorList>
            <person name="Zhu H."/>
        </authorList>
    </citation>
    <scope>NUCLEOTIDE SEQUENCE [LARGE SCALE GENOMIC DNA]</scope>
    <source>
        <strain evidence="5 6">K2R10-39</strain>
    </source>
</reference>
<proteinExistence type="inferred from homology"/>
<dbReference type="Gene3D" id="3.10.180.10">
    <property type="entry name" value="2,3-Dihydroxybiphenyl 1,2-Dioxygenase, domain 1"/>
    <property type="match status" value="1"/>
</dbReference>
<evidence type="ECO:0000259" key="4">
    <source>
        <dbReference type="PROSITE" id="PS51819"/>
    </source>
</evidence>
<organism evidence="5 6">
    <name type="scientific">Noviherbaspirillum cavernae</name>
    <dbReference type="NCBI Taxonomy" id="2320862"/>
    <lineage>
        <taxon>Bacteria</taxon>
        <taxon>Pseudomonadati</taxon>
        <taxon>Pseudomonadota</taxon>
        <taxon>Betaproteobacteria</taxon>
        <taxon>Burkholderiales</taxon>
        <taxon>Oxalobacteraceae</taxon>
        <taxon>Noviherbaspirillum</taxon>
    </lineage>
</organism>
<sequence>MSARFKAAIPKLASADIGRSLAFFEQLGFASIAAYPDYGIVERDGVAIHFWLCNDPRIAEATGCRIHVEGIDALFDAYAALNIIHPNDPLSDKPWGMREFSILDPDGNLVTFAEETA</sequence>
<dbReference type="Pfam" id="PF00903">
    <property type="entry name" value="Glyoxalase"/>
    <property type="match status" value="1"/>
</dbReference>
<accession>A0A418X3A5</accession>